<dbReference type="GO" id="GO:0046952">
    <property type="term" value="P:ketone body catabolic process"/>
    <property type="evidence" value="ECO:0007669"/>
    <property type="project" value="InterPro"/>
</dbReference>
<dbReference type="EC" id="2.8.3.5" evidence="6"/>
<evidence type="ECO:0000256" key="2">
    <source>
        <dbReference type="ARBA" id="ARBA00007154"/>
    </source>
</evidence>
<dbReference type="KEGG" id="csal:NBC122_01824"/>
<keyword evidence="7" id="KW-1185">Reference proteome</keyword>
<name>A0A4P6ZGF0_9FLAO</name>
<dbReference type="RefSeq" id="WP_133440052.1">
    <property type="nucleotide sequence ID" value="NZ_CP037954.1"/>
</dbReference>
<dbReference type="InterPro" id="IPR004165">
    <property type="entry name" value="CoA_trans_fam_I"/>
</dbReference>
<dbReference type="SUPFAM" id="SSF100950">
    <property type="entry name" value="NagB/RpiA/CoA transferase-like"/>
    <property type="match status" value="2"/>
</dbReference>
<keyword evidence="3 4" id="KW-0808">Transferase</keyword>
<reference evidence="6 7" key="1">
    <citation type="submission" date="2019-03" db="EMBL/GenBank/DDBJ databases">
        <authorList>
            <person name="Kim H."/>
            <person name="Yu S.-M."/>
        </authorList>
    </citation>
    <scope>NUCLEOTIDE SEQUENCE [LARGE SCALE GENOMIC DNA]</scope>
    <source>
        <strain evidence="6 7">NBC122</strain>
    </source>
</reference>
<dbReference type="Pfam" id="PF01144">
    <property type="entry name" value="CoA_trans"/>
    <property type="match status" value="2"/>
</dbReference>
<comment type="similarity">
    <text evidence="1">Belongs to the 3-oxoacid CoA-transferase subunit B family.</text>
</comment>
<dbReference type="PANTHER" id="PTHR13707:SF57">
    <property type="entry name" value="SUCCINYL-COA:3-KETOACID COENZYME A TRANSFERASE SUBUNIT B-RELATED"/>
    <property type="match status" value="1"/>
</dbReference>
<evidence type="ECO:0000256" key="4">
    <source>
        <dbReference type="PIRNR" id="PIRNR000858"/>
    </source>
</evidence>
<evidence type="ECO:0000256" key="5">
    <source>
        <dbReference type="PIRSR" id="PIRSR000858-1"/>
    </source>
</evidence>
<dbReference type="GO" id="GO:0008260">
    <property type="term" value="F:succinyl-CoA:3-oxo-acid CoA-transferase activity"/>
    <property type="evidence" value="ECO:0007669"/>
    <property type="project" value="UniProtKB-EC"/>
</dbReference>
<protein>
    <submittedName>
        <fullName evidence="6">Putative succinyl-CoA:3-ketoacid coenzyme A transferase subunit B</fullName>
        <ecNumber evidence="6">2.8.3.5</ecNumber>
    </submittedName>
</protein>
<dbReference type="SMART" id="SM00882">
    <property type="entry name" value="CoA_trans"/>
    <property type="match status" value="2"/>
</dbReference>
<organism evidence="6 7">
    <name type="scientific">Chryseobacterium salivictor</name>
    <dbReference type="NCBI Taxonomy" id="2547600"/>
    <lineage>
        <taxon>Bacteria</taxon>
        <taxon>Pseudomonadati</taxon>
        <taxon>Bacteroidota</taxon>
        <taxon>Flavobacteriia</taxon>
        <taxon>Flavobacteriales</taxon>
        <taxon>Weeksellaceae</taxon>
        <taxon>Chryseobacterium group</taxon>
        <taxon>Chryseobacterium</taxon>
    </lineage>
</organism>
<dbReference type="Proteomes" id="UP000294419">
    <property type="component" value="Chromosome"/>
</dbReference>
<accession>A0A4P6ZGF0</accession>
<dbReference type="AlphaFoldDB" id="A0A4P6ZGF0"/>
<proteinExistence type="inferred from homology"/>
<dbReference type="NCBIfam" id="TIGR02429">
    <property type="entry name" value="pcaI_scoA_fam"/>
    <property type="match status" value="1"/>
</dbReference>
<evidence type="ECO:0000313" key="6">
    <source>
        <dbReference type="EMBL" id="QBO58639.1"/>
    </source>
</evidence>
<evidence type="ECO:0000256" key="1">
    <source>
        <dbReference type="ARBA" id="ARBA00007047"/>
    </source>
</evidence>
<dbReference type="OrthoDB" id="9778604at2"/>
<dbReference type="PIRSF" id="PIRSF000858">
    <property type="entry name" value="SCOT-t"/>
    <property type="match status" value="1"/>
</dbReference>
<sequence>MKTIPQISLQEAVAMVKDGDTLLQGGFGMTGNPVHLMHALAETKTKNLTFIGNNVGEAGIGGGRLLRNGQLKKMIGSFFTSNPEAVKAAQDGVVEYELLPQGTLAEAIRAGGAGIGGFFTPTSAGTELAKGRETKILNEVEQVFIPGIRGNVAFIRAWKADTAGNLQYRMTEQNFNRAMATAADLVIAEVEEIVPVGEISPESIHTPGSYVDFLVKATLTLDDLGSSATVSSSKKVSETRLNMAKRALKELKKGDVVNLGIGIPTLVADLISGDEGIILHTENGMLGVGPAPVDGGGAMDYPVNAGKVPVTALNGSSYFDSADSFAMIRGKHVDVAIMGGLQVDEAANLANWAVPGQPLLGVGGAMDLASGAKKLIITMMHNEKNGDAKVVSICDLPLTALKAVDMVITDKAVFEFIDGKLILTEVMPGATLEEVRENTTAKFIERLS</sequence>
<dbReference type="EMBL" id="CP037954">
    <property type="protein sequence ID" value="QBO58639.1"/>
    <property type="molecule type" value="Genomic_DNA"/>
</dbReference>
<dbReference type="NCBIfam" id="TIGR02428">
    <property type="entry name" value="pcaJ_scoB_fam"/>
    <property type="match status" value="1"/>
</dbReference>
<dbReference type="PANTHER" id="PTHR13707">
    <property type="entry name" value="KETOACID-COENZYME A TRANSFERASE"/>
    <property type="match status" value="1"/>
</dbReference>
<evidence type="ECO:0000256" key="3">
    <source>
        <dbReference type="ARBA" id="ARBA00022679"/>
    </source>
</evidence>
<dbReference type="InterPro" id="IPR037171">
    <property type="entry name" value="NagB/RpiA_transferase-like"/>
</dbReference>
<evidence type="ECO:0000313" key="7">
    <source>
        <dbReference type="Proteomes" id="UP000294419"/>
    </source>
</evidence>
<comment type="similarity">
    <text evidence="2 4">Belongs to the 3-oxoacid CoA-transferase family.</text>
</comment>
<dbReference type="InterPro" id="IPR012792">
    <property type="entry name" value="3-oxoacid_CoA-transf_A"/>
</dbReference>
<gene>
    <name evidence="6" type="primary">scoB_1</name>
    <name evidence="6" type="ORF">NBC122_01824</name>
</gene>
<dbReference type="InterPro" id="IPR014388">
    <property type="entry name" value="3-oxoacid_CoA-transferase"/>
</dbReference>
<dbReference type="InterPro" id="IPR012791">
    <property type="entry name" value="3-oxoacid_CoA-transf_B"/>
</dbReference>
<feature type="active site" description="5-glutamyl coenzyme A thioester intermediate" evidence="5">
    <location>
        <position position="282"/>
    </location>
</feature>
<dbReference type="Gene3D" id="3.40.1080.10">
    <property type="entry name" value="Glutaconate Coenzyme A-transferase"/>
    <property type="match status" value="2"/>
</dbReference>